<comment type="caution">
    <text evidence="7">The sequence shown here is derived from an EMBL/GenBank/DDBJ whole genome shotgun (WGS) entry which is preliminary data.</text>
</comment>
<dbReference type="AlphaFoldDB" id="A0A9W6NXK9"/>
<name>A0A9W6NXK9_9PSEU</name>
<dbReference type="Gene3D" id="1.10.357.10">
    <property type="entry name" value="Tetracycline Repressor, domain 2"/>
    <property type="match status" value="1"/>
</dbReference>
<dbReference type="GO" id="GO:0003700">
    <property type="term" value="F:DNA-binding transcription factor activity"/>
    <property type="evidence" value="ECO:0007669"/>
    <property type="project" value="TreeGrafter"/>
</dbReference>
<dbReference type="InterPro" id="IPR001647">
    <property type="entry name" value="HTH_TetR"/>
</dbReference>
<dbReference type="Gene3D" id="1.10.10.60">
    <property type="entry name" value="Homeodomain-like"/>
    <property type="match status" value="1"/>
</dbReference>
<dbReference type="InterPro" id="IPR009057">
    <property type="entry name" value="Homeodomain-like_sf"/>
</dbReference>
<evidence type="ECO:0000256" key="2">
    <source>
        <dbReference type="ARBA" id="ARBA00023125"/>
    </source>
</evidence>
<dbReference type="PANTHER" id="PTHR30055">
    <property type="entry name" value="HTH-TYPE TRANSCRIPTIONAL REGULATOR RUTR"/>
    <property type="match status" value="1"/>
</dbReference>
<evidence type="ECO:0000256" key="5">
    <source>
        <dbReference type="SAM" id="MobiDB-lite"/>
    </source>
</evidence>
<evidence type="ECO:0000256" key="1">
    <source>
        <dbReference type="ARBA" id="ARBA00023015"/>
    </source>
</evidence>
<protein>
    <submittedName>
        <fullName evidence="7">TetR family transcriptional regulator</fullName>
    </submittedName>
</protein>
<dbReference type="Pfam" id="PF00440">
    <property type="entry name" value="TetR_N"/>
    <property type="match status" value="1"/>
</dbReference>
<reference evidence="7" key="1">
    <citation type="journal article" date="2014" name="Int. J. Syst. Evol. Microbiol.">
        <title>Complete genome sequence of Corynebacterium casei LMG S-19264T (=DSM 44701T), isolated from a smear-ripened cheese.</title>
        <authorList>
            <consortium name="US DOE Joint Genome Institute (JGI-PGF)"/>
            <person name="Walter F."/>
            <person name="Albersmeier A."/>
            <person name="Kalinowski J."/>
            <person name="Ruckert C."/>
        </authorList>
    </citation>
    <scope>NUCLEOTIDE SEQUENCE</scope>
    <source>
        <strain evidence="7">VKM Ac-1069</strain>
    </source>
</reference>
<evidence type="ECO:0000256" key="4">
    <source>
        <dbReference type="PROSITE-ProRule" id="PRU00335"/>
    </source>
</evidence>
<evidence type="ECO:0000256" key="3">
    <source>
        <dbReference type="ARBA" id="ARBA00023163"/>
    </source>
</evidence>
<feature type="DNA-binding region" description="H-T-H motif" evidence="4">
    <location>
        <begin position="37"/>
        <end position="56"/>
    </location>
</feature>
<dbReference type="EMBL" id="BSFQ01000016">
    <property type="protein sequence ID" value="GLL12761.1"/>
    <property type="molecule type" value="Genomic_DNA"/>
</dbReference>
<dbReference type="SUPFAM" id="SSF46689">
    <property type="entry name" value="Homeodomain-like"/>
    <property type="match status" value="1"/>
</dbReference>
<organism evidence="7 8">
    <name type="scientific">Pseudonocardia halophobica</name>
    <dbReference type="NCBI Taxonomy" id="29401"/>
    <lineage>
        <taxon>Bacteria</taxon>
        <taxon>Bacillati</taxon>
        <taxon>Actinomycetota</taxon>
        <taxon>Actinomycetes</taxon>
        <taxon>Pseudonocardiales</taxon>
        <taxon>Pseudonocardiaceae</taxon>
        <taxon>Pseudonocardia</taxon>
    </lineage>
</organism>
<keyword evidence="1" id="KW-0805">Transcription regulation</keyword>
<dbReference type="GO" id="GO:0000976">
    <property type="term" value="F:transcription cis-regulatory region binding"/>
    <property type="evidence" value="ECO:0007669"/>
    <property type="project" value="TreeGrafter"/>
</dbReference>
<proteinExistence type="predicted"/>
<gene>
    <name evidence="7" type="ORF">GCM10017577_39020</name>
</gene>
<dbReference type="RefSeq" id="WP_051737607.1">
    <property type="nucleotide sequence ID" value="NZ_BAAAUZ010000049.1"/>
</dbReference>
<sequence>MSTAGPGRRERKKQQTRAALSAAALRLAAERGVDHVSVEDIAEAADVSVRTFFNYFSRKEEAVLGRDPEHAERVRERLRTAPPDLPPLATVRYAFAGLVEQLESERESFGRLATVLAGSPRLLGELVAIGAEDERRLADLLAELRGISYPHALLVVSATGIALRIAVEEWGLLPPDSPHPPLRELADRALDRLAAGLDSVDRPGAAPSDTDPTPKAAE</sequence>
<dbReference type="InterPro" id="IPR050109">
    <property type="entry name" value="HTH-type_TetR-like_transc_reg"/>
</dbReference>
<keyword evidence="2 4" id="KW-0238">DNA-binding</keyword>
<accession>A0A9W6NXK9</accession>
<dbReference type="PROSITE" id="PS50977">
    <property type="entry name" value="HTH_TETR_2"/>
    <property type="match status" value="1"/>
</dbReference>
<keyword evidence="3" id="KW-0804">Transcription</keyword>
<evidence type="ECO:0000313" key="7">
    <source>
        <dbReference type="EMBL" id="GLL12761.1"/>
    </source>
</evidence>
<dbReference type="PANTHER" id="PTHR30055:SF238">
    <property type="entry name" value="MYCOFACTOCIN BIOSYNTHESIS TRANSCRIPTIONAL REGULATOR MFTR-RELATED"/>
    <property type="match status" value="1"/>
</dbReference>
<reference evidence="7" key="2">
    <citation type="submission" date="2023-01" db="EMBL/GenBank/DDBJ databases">
        <authorList>
            <person name="Sun Q."/>
            <person name="Evtushenko L."/>
        </authorList>
    </citation>
    <scope>NUCLEOTIDE SEQUENCE</scope>
    <source>
        <strain evidence="7">VKM Ac-1069</strain>
    </source>
</reference>
<dbReference type="Proteomes" id="UP001143463">
    <property type="component" value="Unassembled WGS sequence"/>
</dbReference>
<feature type="region of interest" description="Disordered" evidence="5">
    <location>
        <begin position="197"/>
        <end position="218"/>
    </location>
</feature>
<evidence type="ECO:0000313" key="8">
    <source>
        <dbReference type="Proteomes" id="UP001143463"/>
    </source>
</evidence>
<feature type="domain" description="HTH tetR-type" evidence="6">
    <location>
        <begin position="14"/>
        <end position="74"/>
    </location>
</feature>
<keyword evidence="8" id="KW-1185">Reference proteome</keyword>
<evidence type="ECO:0000259" key="6">
    <source>
        <dbReference type="PROSITE" id="PS50977"/>
    </source>
</evidence>